<gene>
    <name evidence="2" type="ORF">AMON00008_LOCUS34402</name>
</gene>
<feature type="compositionally biased region" description="Basic and acidic residues" evidence="1">
    <location>
        <begin position="449"/>
        <end position="473"/>
    </location>
</feature>
<feature type="region of interest" description="Disordered" evidence="1">
    <location>
        <begin position="291"/>
        <end position="503"/>
    </location>
</feature>
<dbReference type="InterPro" id="IPR032675">
    <property type="entry name" value="LRR_dom_sf"/>
</dbReference>
<feature type="compositionally biased region" description="Low complexity" evidence="1">
    <location>
        <begin position="389"/>
        <end position="399"/>
    </location>
</feature>
<evidence type="ECO:0000313" key="2">
    <source>
        <dbReference type="EMBL" id="CAE4612214.1"/>
    </source>
</evidence>
<dbReference type="AlphaFoldDB" id="A0A7S4REQ7"/>
<dbReference type="SUPFAM" id="SSF52047">
    <property type="entry name" value="RNI-like"/>
    <property type="match status" value="1"/>
</dbReference>
<accession>A0A7S4REQ7</accession>
<feature type="compositionally biased region" description="Basic and acidic residues" evidence="1">
    <location>
        <begin position="550"/>
        <end position="564"/>
    </location>
</feature>
<feature type="compositionally biased region" description="Basic and acidic residues" evidence="1">
    <location>
        <begin position="571"/>
        <end position="592"/>
    </location>
</feature>
<reference evidence="2" key="1">
    <citation type="submission" date="2021-01" db="EMBL/GenBank/DDBJ databases">
        <authorList>
            <person name="Corre E."/>
            <person name="Pelletier E."/>
            <person name="Niang G."/>
            <person name="Scheremetjew M."/>
            <person name="Finn R."/>
            <person name="Kale V."/>
            <person name="Holt S."/>
            <person name="Cochrane G."/>
            <person name="Meng A."/>
            <person name="Brown T."/>
            <person name="Cohen L."/>
        </authorList>
    </citation>
    <scope>NUCLEOTIDE SEQUENCE</scope>
    <source>
        <strain evidence="2">CCMP3105</strain>
    </source>
</reference>
<name>A0A7S4REQ7_9DINO</name>
<feature type="region of interest" description="Disordered" evidence="1">
    <location>
        <begin position="523"/>
        <end position="594"/>
    </location>
</feature>
<dbReference type="EMBL" id="HBNR01049251">
    <property type="protein sequence ID" value="CAE4612214.1"/>
    <property type="molecule type" value="Transcribed_RNA"/>
</dbReference>
<evidence type="ECO:0000256" key="1">
    <source>
        <dbReference type="SAM" id="MobiDB-lite"/>
    </source>
</evidence>
<proteinExistence type="predicted"/>
<sequence length="684" mass="76295">MLGTPDMGDAAKASLMGLACGGGAFVRSVIVREGRWEVQMQGWDLGDALIARWCDWAQENLQVVLQRCGLPLISGSAMVALEVNVASNRIGDRGLHILLKTLHELRVGVQVLKVFRNNLGRAAACVLADWISSSAVPLLELHMSHNYVPMEGAICIFEAVARNPKYPPERPDKGTVPLWLRLENNIIARSQELIPMAEARMKALRAGACPQGAQDGLAQMVCCVPVRARGGCNNNFCWQAHESNRGHCPLVHATYHTHQRECWSVPREAAAWSGQRDPVVEAASWSLGFPSAALAPPPPHPQSFGQESSHSKLRLPPPLPPLQNPAAETAPTSPLPSERSSKEPGLADQHPPRAQQGRTSPTAQMLRPPQPGPLLCQPRGGCKDKEQADQQQQQQQQQDTEQELDAKQDEQQRREQLEDDHMQLLKELQSIMRQDVSPTRQAPHQLAHVKLEPQQAERQEPPTEREPEQEAKPQKVLPQPPWRQPEQKPMGQQEADARIVEHGRLRKVSFDVKDRLDFMLQRSRLSGPDDPAEDPWEHGIGRTVTAHGRRGAEPGLRDGGDRWAHRQGGGRGEDRPRWDTSSRPPRERVEQRHPRRGLKFGPRAWVGNGRITGVLVKWMGRFQSFGWIEPDERIDHPLAELHRGQVFLLPRDAERKPSPGARVSFYLYSDSDGLGAEGCRALET</sequence>
<dbReference type="Gene3D" id="3.80.10.10">
    <property type="entry name" value="Ribonuclease Inhibitor"/>
    <property type="match status" value="1"/>
</dbReference>
<protein>
    <submittedName>
        <fullName evidence="2">Uncharacterized protein</fullName>
    </submittedName>
</protein>
<organism evidence="2">
    <name type="scientific">Alexandrium monilatum</name>
    <dbReference type="NCBI Taxonomy" id="311494"/>
    <lineage>
        <taxon>Eukaryota</taxon>
        <taxon>Sar</taxon>
        <taxon>Alveolata</taxon>
        <taxon>Dinophyceae</taxon>
        <taxon>Gonyaulacales</taxon>
        <taxon>Pyrocystaceae</taxon>
        <taxon>Alexandrium</taxon>
    </lineage>
</organism>
<feature type="compositionally biased region" description="Basic and acidic residues" evidence="1">
    <location>
        <begin position="404"/>
        <end position="424"/>
    </location>
</feature>